<dbReference type="Proteomes" id="UP000823486">
    <property type="component" value="Unassembled WGS sequence"/>
</dbReference>
<reference evidence="1 2" key="1">
    <citation type="submission" date="2021-01" db="EMBL/GenBank/DDBJ databases">
        <title>Genomic Encyclopedia of Type Strains, Phase IV (KMG-IV): sequencing the most valuable type-strain genomes for metagenomic binning, comparative biology and taxonomic classification.</title>
        <authorList>
            <person name="Goeker M."/>
        </authorList>
    </citation>
    <scope>NUCLEOTIDE SEQUENCE [LARGE SCALE GENOMIC DNA]</scope>
    <source>
        <strain evidence="1 2">DSM 105482</strain>
    </source>
</reference>
<evidence type="ECO:0008006" key="3">
    <source>
        <dbReference type="Google" id="ProtNLM"/>
    </source>
</evidence>
<evidence type="ECO:0000313" key="1">
    <source>
        <dbReference type="EMBL" id="MBM7692572.1"/>
    </source>
</evidence>
<dbReference type="EMBL" id="JAFBFI010000007">
    <property type="protein sequence ID" value="MBM7692572.1"/>
    <property type="molecule type" value="Genomic_DNA"/>
</dbReference>
<name>A0ABS2QHF5_9BACI</name>
<sequence>MDRKQIFSEVDEILESYCAGCFLKSHHRKEKGKAYAHKFCISECTVGEKLKEAGKKLRTAKI</sequence>
<gene>
    <name evidence="1" type="ORF">JOC77_002002</name>
</gene>
<dbReference type="RefSeq" id="WP_204542368.1">
    <property type="nucleotide sequence ID" value="NZ_JAFBFI010000007.1"/>
</dbReference>
<accession>A0ABS2QHF5</accession>
<dbReference type="InterPro" id="IPR019718">
    <property type="entry name" value="DUF2602"/>
</dbReference>
<keyword evidence="2" id="KW-1185">Reference proteome</keyword>
<comment type="caution">
    <text evidence="1">The sequence shown here is derived from an EMBL/GenBank/DDBJ whole genome shotgun (WGS) entry which is preliminary data.</text>
</comment>
<evidence type="ECO:0000313" key="2">
    <source>
        <dbReference type="Proteomes" id="UP000823486"/>
    </source>
</evidence>
<proteinExistence type="predicted"/>
<organism evidence="1 2">
    <name type="scientific">Peribacillus deserti</name>
    <dbReference type="NCBI Taxonomy" id="673318"/>
    <lineage>
        <taxon>Bacteria</taxon>
        <taxon>Bacillati</taxon>
        <taxon>Bacillota</taxon>
        <taxon>Bacilli</taxon>
        <taxon>Bacillales</taxon>
        <taxon>Bacillaceae</taxon>
        <taxon>Peribacillus</taxon>
    </lineage>
</organism>
<dbReference type="Pfam" id="PF10782">
    <property type="entry name" value="zf-C2HCIx2C"/>
    <property type="match status" value="1"/>
</dbReference>
<protein>
    <recommendedName>
        <fullName evidence="3">Zinc-finger domain-containing protein</fullName>
    </recommendedName>
</protein>